<dbReference type="Pfam" id="PF13672">
    <property type="entry name" value="PP2C_2"/>
    <property type="match status" value="1"/>
</dbReference>
<proteinExistence type="predicted"/>
<evidence type="ECO:0000313" key="3">
    <source>
        <dbReference type="Proteomes" id="UP000198867"/>
    </source>
</evidence>
<dbReference type="STRING" id="995034.SAMN05216219_2034"/>
<dbReference type="Proteomes" id="UP000198867">
    <property type="component" value="Unassembled WGS sequence"/>
</dbReference>
<dbReference type="PANTHER" id="PTHR47992">
    <property type="entry name" value="PROTEIN PHOSPHATASE"/>
    <property type="match status" value="1"/>
</dbReference>
<dbReference type="SMART" id="SM00332">
    <property type="entry name" value="PP2Cc"/>
    <property type="match status" value="1"/>
</dbReference>
<dbReference type="SMART" id="SM00331">
    <property type="entry name" value="PP2C_SIG"/>
    <property type="match status" value="1"/>
</dbReference>
<dbReference type="Gene3D" id="3.60.40.10">
    <property type="entry name" value="PPM-type phosphatase domain"/>
    <property type="match status" value="1"/>
</dbReference>
<evidence type="ECO:0000259" key="1">
    <source>
        <dbReference type="PROSITE" id="PS51746"/>
    </source>
</evidence>
<dbReference type="InterPro" id="IPR015655">
    <property type="entry name" value="PP2C"/>
</dbReference>
<dbReference type="PROSITE" id="PS51746">
    <property type="entry name" value="PPM_2"/>
    <property type="match status" value="1"/>
</dbReference>
<reference evidence="3" key="1">
    <citation type="submission" date="2016-10" db="EMBL/GenBank/DDBJ databases">
        <authorList>
            <person name="Varghese N."/>
            <person name="Submissions S."/>
        </authorList>
    </citation>
    <scope>NUCLEOTIDE SEQUENCE [LARGE SCALE GENOMIC DNA]</scope>
    <source>
        <strain evidence="3">CGMCC 1.11101</strain>
    </source>
</reference>
<dbReference type="EMBL" id="FOVM01000005">
    <property type="protein sequence ID" value="SFN76866.1"/>
    <property type="molecule type" value="Genomic_DNA"/>
</dbReference>
<name>A0A1I5BQJ1_9MICO</name>
<evidence type="ECO:0000313" key="2">
    <source>
        <dbReference type="EMBL" id="SFN76866.1"/>
    </source>
</evidence>
<accession>A0A1I5BQJ1</accession>
<dbReference type="SUPFAM" id="SSF81606">
    <property type="entry name" value="PP2C-like"/>
    <property type="match status" value="1"/>
</dbReference>
<dbReference type="AlphaFoldDB" id="A0A1I5BQJ1"/>
<dbReference type="GO" id="GO:0004722">
    <property type="term" value="F:protein serine/threonine phosphatase activity"/>
    <property type="evidence" value="ECO:0007669"/>
    <property type="project" value="InterPro"/>
</dbReference>
<keyword evidence="3" id="KW-1185">Reference proteome</keyword>
<organism evidence="2 3">
    <name type="scientific">Mycetocola miduiensis</name>
    <dbReference type="NCBI Taxonomy" id="995034"/>
    <lineage>
        <taxon>Bacteria</taxon>
        <taxon>Bacillati</taxon>
        <taxon>Actinomycetota</taxon>
        <taxon>Actinomycetes</taxon>
        <taxon>Micrococcales</taxon>
        <taxon>Microbacteriaceae</taxon>
        <taxon>Mycetocola</taxon>
    </lineage>
</organism>
<dbReference type="InterPro" id="IPR036457">
    <property type="entry name" value="PPM-type-like_dom_sf"/>
</dbReference>
<sequence>MTAIDVRTGSRVVDVPGRPPLTLSWASVTDTGRKRQVNQDALIVDYPIFAVADGMGGHDAGEVASAAVIARLAERVASGDTVDRGAVENALRAAVDDMLEQVGSSELGTGTTVTGIVFGFSGPDADIPAWTVFNIGDSRVYRLLGDELIQVTLDHSVVQELISIGAITPDEAESHPHGNVITRAVGFTDDPLPDYTDVPSADRARWLVCSDGLTKELTDFGLRHFLLQSKTPEEAVRSLVGAALENGGRDNVSAIVLDELLVDHADPAVPTQQ</sequence>
<gene>
    <name evidence="2" type="ORF">SAMN05216219_2034</name>
</gene>
<dbReference type="RefSeq" id="WP_245762484.1">
    <property type="nucleotide sequence ID" value="NZ_FOVM01000005.1"/>
</dbReference>
<protein>
    <submittedName>
        <fullName evidence="2">Protein phosphatase</fullName>
    </submittedName>
</protein>
<dbReference type="InterPro" id="IPR001932">
    <property type="entry name" value="PPM-type_phosphatase-like_dom"/>
</dbReference>
<dbReference type="CDD" id="cd00143">
    <property type="entry name" value="PP2Cc"/>
    <property type="match status" value="1"/>
</dbReference>
<feature type="domain" description="PPM-type phosphatase" evidence="1">
    <location>
        <begin position="24"/>
        <end position="259"/>
    </location>
</feature>